<gene>
    <name evidence="2" type="ORF">B0I33_102519</name>
</gene>
<evidence type="ECO:0000313" key="2">
    <source>
        <dbReference type="EMBL" id="PRX50398.1"/>
    </source>
</evidence>
<dbReference type="Proteomes" id="UP000238362">
    <property type="component" value="Unassembled WGS sequence"/>
</dbReference>
<feature type="compositionally biased region" description="Low complexity" evidence="1">
    <location>
        <begin position="54"/>
        <end position="78"/>
    </location>
</feature>
<name>A0A2T0M1D3_9PSEU</name>
<dbReference type="AlphaFoldDB" id="A0A2T0M1D3"/>
<comment type="caution">
    <text evidence="2">The sequence shown here is derived from an EMBL/GenBank/DDBJ whole genome shotgun (WGS) entry which is preliminary data.</text>
</comment>
<proteinExistence type="predicted"/>
<evidence type="ECO:0000256" key="1">
    <source>
        <dbReference type="SAM" id="MobiDB-lite"/>
    </source>
</evidence>
<accession>A0A2T0M1D3</accession>
<evidence type="ECO:0000313" key="3">
    <source>
        <dbReference type="Proteomes" id="UP000238362"/>
    </source>
</evidence>
<feature type="region of interest" description="Disordered" evidence="1">
    <location>
        <begin position="47"/>
        <end position="99"/>
    </location>
</feature>
<sequence length="99" mass="10725">MRNDAERTDERFVDLLCADDEWVRAEFDAIVTANFAWGAAHEHVPLPGAGTATVRAPRSGRAGPGPRATGGVRTAAAGDHWPRQRSPPPPAPRTLRHPR</sequence>
<organism evidence="2 3">
    <name type="scientific">Prauserella shujinwangii</name>
    <dbReference type="NCBI Taxonomy" id="1453103"/>
    <lineage>
        <taxon>Bacteria</taxon>
        <taxon>Bacillati</taxon>
        <taxon>Actinomycetota</taxon>
        <taxon>Actinomycetes</taxon>
        <taxon>Pseudonocardiales</taxon>
        <taxon>Pseudonocardiaceae</taxon>
        <taxon>Prauserella</taxon>
    </lineage>
</organism>
<protein>
    <submittedName>
        <fullName evidence="2">Uncharacterized protein</fullName>
    </submittedName>
</protein>
<keyword evidence="3" id="KW-1185">Reference proteome</keyword>
<dbReference type="OrthoDB" id="3638793at2"/>
<reference evidence="2 3" key="1">
    <citation type="submission" date="2018-03" db="EMBL/GenBank/DDBJ databases">
        <title>Genomic Encyclopedia of Type Strains, Phase III (KMG-III): the genomes of soil and plant-associated and newly described type strains.</title>
        <authorList>
            <person name="Whitman W."/>
        </authorList>
    </citation>
    <scope>NUCLEOTIDE SEQUENCE [LARGE SCALE GENOMIC DNA]</scope>
    <source>
        <strain evidence="2 3">CGMCC 4.7125</strain>
    </source>
</reference>
<dbReference type="EMBL" id="PVNH01000002">
    <property type="protein sequence ID" value="PRX50398.1"/>
    <property type="molecule type" value="Genomic_DNA"/>
</dbReference>
<dbReference type="RefSeq" id="WP_106177486.1">
    <property type="nucleotide sequence ID" value="NZ_PVNH01000002.1"/>
</dbReference>